<sequence length="68" mass="7451">MVDIYSMEDIGRDDGQSLVEFYQVKAVCNQCGASYEDVESIEQARKGIADGYAPCPNLSCPGELEVNE</sequence>
<dbReference type="AlphaFoldDB" id="A0A0F9SK61"/>
<proteinExistence type="predicted"/>
<accession>A0A0F9SK61</accession>
<gene>
    <name evidence="1" type="ORF">LCGC14_0765140</name>
</gene>
<comment type="caution">
    <text evidence="1">The sequence shown here is derived from an EMBL/GenBank/DDBJ whole genome shotgun (WGS) entry which is preliminary data.</text>
</comment>
<dbReference type="EMBL" id="LAZR01001905">
    <property type="protein sequence ID" value="KKN37276.1"/>
    <property type="molecule type" value="Genomic_DNA"/>
</dbReference>
<reference evidence="1" key="1">
    <citation type="journal article" date="2015" name="Nature">
        <title>Complex archaea that bridge the gap between prokaryotes and eukaryotes.</title>
        <authorList>
            <person name="Spang A."/>
            <person name="Saw J.H."/>
            <person name="Jorgensen S.L."/>
            <person name="Zaremba-Niedzwiedzka K."/>
            <person name="Martijn J."/>
            <person name="Lind A.E."/>
            <person name="van Eijk R."/>
            <person name="Schleper C."/>
            <person name="Guy L."/>
            <person name="Ettema T.J."/>
        </authorList>
    </citation>
    <scope>NUCLEOTIDE SEQUENCE</scope>
</reference>
<evidence type="ECO:0000313" key="1">
    <source>
        <dbReference type="EMBL" id="KKN37276.1"/>
    </source>
</evidence>
<organism evidence="1">
    <name type="scientific">marine sediment metagenome</name>
    <dbReference type="NCBI Taxonomy" id="412755"/>
    <lineage>
        <taxon>unclassified sequences</taxon>
        <taxon>metagenomes</taxon>
        <taxon>ecological metagenomes</taxon>
    </lineage>
</organism>
<name>A0A0F9SK61_9ZZZZ</name>
<protein>
    <submittedName>
        <fullName evidence="1">Uncharacterized protein</fullName>
    </submittedName>
</protein>